<dbReference type="GO" id="GO:0005946">
    <property type="term" value="C:alpha,alpha-trehalose-phosphate synthase complex (UDP-forming)"/>
    <property type="evidence" value="ECO:0007669"/>
    <property type="project" value="TreeGrafter"/>
</dbReference>
<evidence type="ECO:0000256" key="1">
    <source>
        <dbReference type="SAM" id="MobiDB-lite"/>
    </source>
</evidence>
<reference evidence="2 3" key="1">
    <citation type="submission" date="2015-03" db="EMBL/GenBank/DDBJ databases">
        <authorList>
            <person name="Morales-Cruz A."/>
            <person name="Amrine K.C."/>
            <person name="Cantu D."/>
        </authorList>
    </citation>
    <scope>NUCLEOTIDE SEQUENCE [LARGE SCALE GENOMIC DNA]</scope>
    <source>
        <strain evidence="2">DS831</strain>
    </source>
</reference>
<feature type="compositionally biased region" description="Basic residues" evidence="1">
    <location>
        <begin position="189"/>
        <end position="204"/>
    </location>
</feature>
<proteinExistence type="predicted"/>
<dbReference type="Gene3D" id="3.40.50.2000">
    <property type="entry name" value="Glycogen Phosphorylase B"/>
    <property type="match status" value="1"/>
</dbReference>
<feature type="region of interest" description="Disordered" evidence="1">
    <location>
        <begin position="189"/>
        <end position="212"/>
    </location>
</feature>
<dbReference type="Proteomes" id="UP000034182">
    <property type="component" value="Unassembled WGS sequence"/>
</dbReference>
<dbReference type="PANTHER" id="PTHR10788:SF15">
    <property type="entry name" value="TREHALOSE SYNTHASE COMPLEX REGULATORY SUBUNIT TPS3-RELATED"/>
    <property type="match status" value="1"/>
</dbReference>
<protein>
    <submittedName>
        <fullName evidence="2">Putative trehalose phosphate synthase subunit</fullName>
    </submittedName>
</protein>
<dbReference type="SUPFAM" id="SSF53756">
    <property type="entry name" value="UDP-Glycosyltransferase/glycogen phosphorylase"/>
    <property type="match status" value="1"/>
</dbReference>
<dbReference type="GO" id="GO:0003825">
    <property type="term" value="F:alpha,alpha-trehalose-phosphate synthase (UDP-forming) activity"/>
    <property type="evidence" value="ECO:0007669"/>
    <property type="project" value="TreeGrafter"/>
</dbReference>
<evidence type="ECO:0000313" key="3">
    <source>
        <dbReference type="Proteomes" id="UP000034182"/>
    </source>
</evidence>
<dbReference type="InterPro" id="IPR001830">
    <property type="entry name" value="Glyco_trans_20"/>
</dbReference>
<reference evidence="2 3" key="2">
    <citation type="submission" date="2015-05" db="EMBL/GenBank/DDBJ databases">
        <title>Distinctive expansion of gene families associated with plant cell wall degradation and secondary metabolism in the genomes of grapevine trunk pathogens.</title>
        <authorList>
            <person name="Lawrence D.P."/>
            <person name="Travadon R."/>
            <person name="Rolshausen P.E."/>
            <person name="Baumgartner K."/>
        </authorList>
    </citation>
    <scope>NUCLEOTIDE SEQUENCE [LARGE SCALE GENOMIC DNA]</scope>
    <source>
        <strain evidence="2">DS831</strain>
    </source>
</reference>
<dbReference type="EMBL" id="LAQI01000064">
    <property type="protein sequence ID" value="KKY23803.1"/>
    <property type="molecule type" value="Genomic_DNA"/>
</dbReference>
<organism evidence="2 3">
    <name type="scientific">Diplodia seriata</name>
    <dbReference type="NCBI Taxonomy" id="420778"/>
    <lineage>
        <taxon>Eukaryota</taxon>
        <taxon>Fungi</taxon>
        <taxon>Dikarya</taxon>
        <taxon>Ascomycota</taxon>
        <taxon>Pezizomycotina</taxon>
        <taxon>Dothideomycetes</taxon>
        <taxon>Dothideomycetes incertae sedis</taxon>
        <taxon>Botryosphaeriales</taxon>
        <taxon>Botryosphaeriaceae</taxon>
        <taxon>Diplodia</taxon>
    </lineage>
</organism>
<dbReference type="GO" id="GO:0004805">
    <property type="term" value="F:trehalose-phosphatase activity"/>
    <property type="evidence" value="ECO:0007669"/>
    <property type="project" value="TreeGrafter"/>
</dbReference>
<accession>A0A0G2GJW8</accession>
<dbReference type="Pfam" id="PF00982">
    <property type="entry name" value="Glyco_transf_20"/>
    <property type="match status" value="1"/>
</dbReference>
<sequence length="222" mass="25891">MTISETACKGHELLQELELHEKLESEYGALAVWVDDNDLDGHYAHYCKAILWPVFHYQIPDHPKSKAYEDHSWIYYEHVNQAFADKIVKSYKRGDIIWIHSAFEDPPSVSAKSLSDIRIRIKVLHNFSRMRRFQPYAAVVEAVKASEVLELTEDEEVRRKVPLDEKFGNSYDDTHLDPGIAIFIFKNTHGRGSHTRPPHRRTVNRRPPWSPATARCKAFRRK</sequence>
<dbReference type="PANTHER" id="PTHR10788">
    <property type="entry name" value="TREHALOSE-6-PHOSPHATE SYNTHASE"/>
    <property type="match status" value="1"/>
</dbReference>
<comment type="caution">
    <text evidence="2">The sequence shown here is derived from an EMBL/GenBank/DDBJ whole genome shotgun (WGS) entry which is preliminary data.</text>
</comment>
<dbReference type="GO" id="GO:0005992">
    <property type="term" value="P:trehalose biosynthetic process"/>
    <property type="evidence" value="ECO:0007669"/>
    <property type="project" value="InterPro"/>
</dbReference>
<evidence type="ECO:0000313" key="2">
    <source>
        <dbReference type="EMBL" id="KKY23803.1"/>
    </source>
</evidence>
<gene>
    <name evidence="2" type="ORF">UCDDS831_g02834</name>
</gene>
<dbReference type="AlphaFoldDB" id="A0A0G2GJW8"/>
<name>A0A0G2GJW8_9PEZI</name>
<dbReference type="GO" id="GO:0005829">
    <property type="term" value="C:cytosol"/>
    <property type="evidence" value="ECO:0007669"/>
    <property type="project" value="TreeGrafter"/>
</dbReference>